<name>A0A565CHW6_9BRAS</name>
<evidence type="ECO:0000313" key="1">
    <source>
        <dbReference type="EMBL" id="VVB13146.1"/>
    </source>
</evidence>
<accession>A0A565CHW6</accession>
<gene>
    <name evidence="1" type="ORF">ANE_LOCUS23590</name>
</gene>
<protein>
    <submittedName>
        <fullName evidence="1">Uncharacterized protein</fullName>
    </submittedName>
</protein>
<comment type="caution">
    <text evidence="1">The sequence shown here is derived from an EMBL/GenBank/DDBJ whole genome shotgun (WGS) entry which is preliminary data.</text>
</comment>
<keyword evidence="2" id="KW-1185">Reference proteome</keyword>
<organism evidence="1 2">
    <name type="scientific">Arabis nemorensis</name>
    <dbReference type="NCBI Taxonomy" id="586526"/>
    <lineage>
        <taxon>Eukaryota</taxon>
        <taxon>Viridiplantae</taxon>
        <taxon>Streptophyta</taxon>
        <taxon>Embryophyta</taxon>
        <taxon>Tracheophyta</taxon>
        <taxon>Spermatophyta</taxon>
        <taxon>Magnoliopsida</taxon>
        <taxon>eudicotyledons</taxon>
        <taxon>Gunneridae</taxon>
        <taxon>Pentapetalae</taxon>
        <taxon>rosids</taxon>
        <taxon>malvids</taxon>
        <taxon>Brassicales</taxon>
        <taxon>Brassicaceae</taxon>
        <taxon>Arabideae</taxon>
        <taxon>Arabis</taxon>
    </lineage>
</organism>
<sequence>MTLGLVPVIDLCSPNFSPAKAMTLLVSNGLLRMKLRLKVATGKARIPEPPDPPDPLCLLVTGDTIMMDPSFIDLVPIVSVELGSLMVALVRFLVALCRIFLSTAVCRFLLLCHSLASLSPMCDASIGPSGENLIAFMRHPTACFNTSSP</sequence>
<proteinExistence type="predicted"/>
<dbReference type="EMBL" id="CABITT030000008">
    <property type="protein sequence ID" value="VVB13146.1"/>
    <property type="molecule type" value="Genomic_DNA"/>
</dbReference>
<evidence type="ECO:0000313" key="2">
    <source>
        <dbReference type="Proteomes" id="UP000489600"/>
    </source>
</evidence>
<dbReference type="AlphaFoldDB" id="A0A565CHW6"/>
<reference evidence="1" key="1">
    <citation type="submission" date="2019-07" db="EMBL/GenBank/DDBJ databases">
        <authorList>
            <person name="Dittberner H."/>
        </authorList>
    </citation>
    <scope>NUCLEOTIDE SEQUENCE [LARGE SCALE GENOMIC DNA]</scope>
</reference>
<dbReference type="Proteomes" id="UP000489600">
    <property type="component" value="Unassembled WGS sequence"/>
</dbReference>